<feature type="transmembrane region" description="Helical" evidence="12">
    <location>
        <begin position="106"/>
        <end position="130"/>
    </location>
</feature>
<keyword evidence="3" id="KW-0813">Transport</keyword>
<keyword evidence="6 12" id="KW-1133">Transmembrane helix</keyword>
<keyword evidence="8 12" id="KW-0472">Membrane</keyword>
<evidence type="ECO:0000256" key="11">
    <source>
        <dbReference type="ARBA" id="ARBA00023284"/>
    </source>
</evidence>
<evidence type="ECO:0000256" key="5">
    <source>
        <dbReference type="ARBA" id="ARBA00022982"/>
    </source>
</evidence>
<keyword evidence="11" id="KW-0676">Redox-active center</keyword>
<dbReference type="Pfam" id="PF02600">
    <property type="entry name" value="DsbB"/>
    <property type="match status" value="1"/>
</dbReference>
<dbReference type="HAMAP" id="MF_00287">
    <property type="entry name" value="BdbC"/>
    <property type="match status" value="1"/>
</dbReference>
<evidence type="ECO:0000256" key="6">
    <source>
        <dbReference type="ARBA" id="ARBA00022989"/>
    </source>
</evidence>
<keyword evidence="4 12" id="KW-0812">Transmembrane</keyword>
<name>A0A2M8KUA1_9BACT</name>
<keyword evidence="5" id="KW-0249">Electron transport</keyword>
<dbReference type="InterPro" id="IPR003752">
    <property type="entry name" value="DiS_bond_form_DsbB/BdbC"/>
</dbReference>
<dbReference type="GO" id="GO:0015035">
    <property type="term" value="F:protein-disulfide reductase activity"/>
    <property type="evidence" value="ECO:0007669"/>
    <property type="project" value="InterPro"/>
</dbReference>
<sequence length="135" mass="15513">MKQPLLYVAWIQALIGAAGSLIFSNVLGFPPCVLCWYQRIFLYPLVIILAIGIARKDKHIHWYVLPLSVMGLFIALYHNLLYYQLIPKSVAPCVQGISCTTQFIEWFGFITIPFLSFAAFSIITICMLLYRKKYE</sequence>
<feature type="transmembrane region" description="Helical" evidence="12">
    <location>
        <begin position="36"/>
        <end position="55"/>
    </location>
</feature>
<comment type="caution">
    <text evidence="13">The sequence shown here is derived from an EMBL/GenBank/DDBJ whole genome shotgun (WGS) entry which is preliminary data.</text>
</comment>
<evidence type="ECO:0000256" key="12">
    <source>
        <dbReference type="SAM" id="Phobius"/>
    </source>
</evidence>
<proteinExistence type="inferred from homology"/>
<evidence type="ECO:0000256" key="10">
    <source>
        <dbReference type="ARBA" id="ARBA00023186"/>
    </source>
</evidence>
<evidence type="ECO:0000256" key="7">
    <source>
        <dbReference type="ARBA" id="ARBA00023002"/>
    </source>
</evidence>
<protein>
    <submittedName>
        <fullName evidence="13">Disulfide bond formation protein B</fullName>
    </submittedName>
</protein>
<evidence type="ECO:0000256" key="3">
    <source>
        <dbReference type="ARBA" id="ARBA00022448"/>
    </source>
</evidence>
<organism evidence="13 14">
    <name type="scientific">Candidatus Roizmanbacteria bacterium CG10_big_fil_rev_8_21_14_0_10_45_7</name>
    <dbReference type="NCBI Taxonomy" id="1974854"/>
    <lineage>
        <taxon>Bacteria</taxon>
        <taxon>Candidatus Roizmaniibacteriota</taxon>
    </lineage>
</organism>
<reference evidence="14" key="1">
    <citation type="submission" date="2017-09" db="EMBL/GenBank/DDBJ databases">
        <title>Depth-based differentiation of microbial function through sediment-hosted aquifers and enrichment of novel symbionts in the deep terrestrial subsurface.</title>
        <authorList>
            <person name="Probst A.J."/>
            <person name="Ladd B."/>
            <person name="Jarett J.K."/>
            <person name="Geller-Mcgrath D.E."/>
            <person name="Sieber C.M.K."/>
            <person name="Emerson J.B."/>
            <person name="Anantharaman K."/>
            <person name="Thomas B.C."/>
            <person name="Malmstrom R."/>
            <person name="Stieglmeier M."/>
            <person name="Klingl A."/>
            <person name="Woyke T."/>
            <person name="Ryan C.M."/>
            <person name="Banfield J.F."/>
        </authorList>
    </citation>
    <scope>NUCLEOTIDE SEQUENCE [LARGE SCALE GENOMIC DNA]</scope>
</reference>
<dbReference type="Proteomes" id="UP000231569">
    <property type="component" value="Unassembled WGS sequence"/>
</dbReference>
<accession>A0A2M8KUA1</accession>
<comment type="similarity">
    <text evidence="2">Belongs to the DsbB family. BdbC subfamily.</text>
</comment>
<dbReference type="GO" id="GO:0016020">
    <property type="term" value="C:membrane"/>
    <property type="evidence" value="ECO:0007669"/>
    <property type="project" value="UniProtKB-SubCell"/>
</dbReference>
<dbReference type="AlphaFoldDB" id="A0A2M8KUA1"/>
<evidence type="ECO:0000313" key="14">
    <source>
        <dbReference type="Proteomes" id="UP000231569"/>
    </source>
</evidence>
<evidence type="ECO:0000256" key="2">
    <source>
        <dbReference type="ARBA" id="ARBA00007602"/>
    </source>
</evidence>
<evidence type="ECO:0000256" key="9">
    <source>
        <dbReference type="ARBA" id="ARBA00023157"/>
    </source>
</evidence>
<dbReference type="GO" id="GO:0006457">
    <property type="term" value="P:protein folding"/>
    <property type="evidence" value="ECO:0007669"/>
    <property type="project" value="InterPro"/>
</dbReference>
<gene>
    <name evidence="13" type="ORF">COU89_03245</name>
</gene>
<dbReference type="NCBIfam" id="NF002849">
    <property type="entry name" value="PRK03113.1"/>
    <property type="match status" value="1"/>
</dbReference>
<feature type="transmembrane region" description="Helical" evidence="12">
    <location>
        <begin position="62"/>
        <end position="86"/>
    </location>
</feature>
<evidence type="ECO:0000256" key="8">
    <source>
        <dbReference type="ARBA" id="ARBA00023136"/>
    </source>
</evidence>
<comment type="subcellular location">
    <subcellularLocation>
        <location evidence="1">Membrane</location>
        <topology evidence="1">Multi-pass membrane protein</topology>
    </subcellularLocation>
</comment>
<evidence type="ECO:0000256" key="1">
    <source>
        <dbReference type="ARBA" id="ARBA00004141"/>
    </source>
</evidence>
<keyword evidence="10" id="KW-0143">Chaperone</keyword>
<dbReference type="InterPro" id="IPR023380">
    <property type="entry name" value="DsbB-like_sf"/>
</dbReference>
<evidence type="ECO:0000256" key="4">
    <source>
        <dbReference type="ARBA" id="ARBA00022692"/>
    </source>
</evidence>
<dbReference type="Gene3D" id="1.20.1550.10">
    <property type="entry name" value="DsbB-like"/>
    <property type="match status" value="1"/>
</dbReference>
<dbReference type="PANTHER" id="PTHR43469">
    <property type="entry name" value="DISULFIDE FORMATION PROTEIN-RELATED"/>
    <property type="match status" value="1"/>
</dbReference>
<feature type="transmembrane region" description="Helical" evidence="12">
    <location>
        <begin position="7"/>
        <end position="30"/>
    </location>
</feature>
<evidence type="ECO:0000313" key="13">
    <source>
        <dbReference type="EMBL" id="PJE63450.1"/>
    </source>
</evidence>
<dbReference type="PIRSF" id="PIRSF036659">
    <property type="entry name" value="BdbC"/>
    <property type="match status" value="1"/>
</dbReference>
<dbReference type="InterPro" id="IPR012187">
    <property type="entry name" value="Disulphide_bond_form_BdbC"/>
</dbReference>
<dbReference type="PANTHER" id="PTHR43469:SF1">
    <property type="entry name" value="SPBETA PROPHAGE-DERIVED DISULFIDE BOND FORMATION PROTEIN B"/>
    <property type="match status" value="1"/>
</dbReference>
<dbReference type="EMBL" id="PFEE01000067">
    <property type="protein sequence ID" value="PJE63450.1"/>
    <property type="molecule type" value="Genomic_DNA"/>
</dbReference>
<keyword evidence="9" id="KW-1015">Disulfide bond</keyword>
<keyword evidence="7" id="KW-0560">Oxidoreductase</keyword>
<dbReference type="SUPFAM" id="SSF158442">
    <property type="entry name" value="DsbB-like"/>
    <property type="match status" value="1"/>
</dbReference>